<evidence type="ECO:0000256" key="1">
    <source>
        <dbReference type="ARBA" id="ARBA00004651"/>
    </source>
</evidence>
<evidence type="ECO:0000256" key="8">
    <source>
        <dbReference type="ARBA" id="ARBA00023136"/>
    </source>
</evidence>
<keyword evidence="5 12" id="KW-1133">Transmembrane helix</keyword>
<keyword evidence="3" id="KW-0997">Cell inner membrane</keyword>
<dbReference type="PANTHER" id="PTHR28259">
    <property type="entry name" value="FLUORIDE EXPORT PROTEIN 1-RELATED"/>
    <property type="match status" value="1"/>
</dbReference>
<keyword evidence="9 12" id="KW-0407">Ion channel</keyword>
<keyword evidence="2 12" id="KW-1003">Cell membrane</keyword>
<comment type="caution">
    <text evidence="13">The sequence shown here is derived from an EMBL/GenBank/DDBJ whole genome shotgun (WGS) entry which is preliminary data.</text>
</comment>
<comment type="activity regulation">
    <text evidence="12">Na(+) is not transported, but it plays an essential structural role and its presence is essential for fluoride channel function.</text>
</comment>
<feature type="binding site" evidence="12">
    <location>
        <position position="78"/>
    </location>
    <ligand>
        <name>Na(+)</name>
        <dbReference type="ChEBI" id="CHEBI:29101"/>
        <note>structural</note>
    </ligand>
</feature>
<reference evidence="13 14" key="1">
    <citation type="submission" date="2020-07" db="EMBL/GenBank/DDBJ databases">
        <authorList>
            <person name="Sun Q."/>
        </authorList>
    </citation>
    <scope>NUCLEOTIDE SEQUENCE [LARGE SCALE GENOMIC DNA]</scope>
    <source>
        <strain evidence="13 14">WYCCWR 11290</strain>
    </source>
</reference>
<dbReference type="NCBIfam" id="TIGR00494">
    <property type="entry name" value="crcB"/>
    <property type="match status" value="1"/>
</dbReference>
<feature type="transmembrane region" description="Helical" evidence="12">
    <location>
        <begin position="34"/>
        <end position="55"/>
    </location>
</feature>
<comment type="function">
    <text evidence="12">Fluoride-specific ion channel. Important for reducing fluoride concentration in the cell, thus reducing its toxicity.</text>
</comment>
<name>A0A7Z0RJI1_9HYPH</name>
<comment type="catalytic activity">
    <reaction evidence="11">
        <text>fluoride(in) = fluoride(out)</text>
        <dbReference type="Rhea" id="RHEA:76159"/>
        <dbReference type="ChEBI" id="CHEBI:17051"/>
    </reaction>
    <physiologicalReaction direction="left-to-right" evidence="11">
        <dbReference type="Rhea" id="RHEA:76160"/>
    </physiologicalReaction>
</comment>
<dbReference type="NCBIfam" id="NF010791">
    <property type="entry name" value="PRK14195.1"/>
    <property type="match status" value="1"/>
</dbReference>
<dbReference type="GO" id="GO:0005886">
    <property type="term" value="C:plasma membrane"/>
    <property type="evidence" value="ECO:0007669"/>
    <property type="project" value="UniProtKB-SubCell"/>
</dbReference>
<evidence type="ECO:0000256" key="12">
    <source>
        <dbReference type="HAMAP-Rule" id="MF_00454"/>
    </source>
</evidence>
<dbReference type="GO" id="GO:0062054">
    <property type="term" value="F:fluoride channel activity"/>
    <property type="evidence" value="ECO:0007669"/>
    <property type="project" value="UniProtKB-UniRule"/>
</dbReference>
<dbReference type="HAMAP" id="MF_00454">
    <property type="entry name" value="FluC"/>
    <property type="match status" value="1"/>
</dbReference>
<evidence type="ECO:0000256" key="6">
    <source>
        <dbReference type="ARBA" id="ARBA00023053"/>
    </source>
</evidence>
<keyword evidence="8 12" id="KW-0472">Membrane</keyword>
<sequence length="125" mass="13046">MIQALLVAVGGAIGSLLRYYVGQWALRLMGPSFPWGTLAVNVVGCFVIGVFAELIARKFNASVELRLLLITGFLGGFTTFSAFSLDAISLFERGEAVAGSIYIVASVGLSMAAVIAGLAVMRALA</sequence>
<evidence type="ECO:0000256" key="7">
    <source>
        <dbReference type="ARBA" id="ARBA00023065"/>
    </source>
</evidence>
<dbReference type="GO" id="GO:0046872">
    <property type="term" value="F:metal ion binding"/>
    <property type="evidence" value="ECO:0007669"/>
    <property type="project" value="UniProtKB-KW"/>
</dbReference>
<dbReference type="Proteomes" id="UP000532162">
    <property type="component" value="Unassembled WGS sequence"/>
</dbReference>
<evidence type="ECO:0000313" key="13">
    <source>
        <dbReference type="EMBL" id="NZD62510.1"/>
    </source>
</evidence>
<protein>
    <recommendedName>
        <fullName evidence="12">Fluoride-specific ion channel FluC</fullName>
    </recommendedName>
</protein>
<comment type="subcellular location">
    <subcellularLocation>
        <location evidence="1 12">Cell membrane</location>
        <topology evidence="1 12">Multi-pass membrane protein</topology>
    </subcellularLocation>
</comment>
<comment type="similarity">
    <text evidence="10 12">Belongs to the fluoride channel Fluc/FEX (TC 1.A.43) family.</text>
</comment>
<keyword evidence="4 12" id="KW-0812">Transmembrane</keyword>
<keyword evidence="12" id="KW-0813">Transport</keyword>
<gene>
    <name evidence="12 13" type="primary">crcB</name>
    <name evidence="12" type="synonym">fluC</name>
    <name evidence="13" type="ORF">HX900_15480</name>
</gene>
<proteinExistence type="inferred from homology"/>
<keyword evidence="6 12" id="KW-0915">Sodium</keyword>
<dbReference type="AlphaFoldDB" id="A0A7Z0RJI1"/>
<evidence type="ECO:0000256" key="4">
    <source>
        <dbReference type="ARBA" id="ARBA00022692"/>
    </source>
</evidence>
<keyword evidence="7 12" id="KW-0406">Ion transport</keyword>
<dbReference type="Pfam" id="PF02537">
    <property type="entry name" value="CRCB"/>
    <property type="match status" value="1"/>
</dbReference>
<dbReference type="RefSeq" id="WP_180695054.1">
    <property type="nucleotide sequence ID" value="NZ_JACCPJ010000002.1"/>
</dbReference>
<feature type="binding site" evidence="12">
    <location>
        <position position="75"/>
    </location>
    <ligand>
        <name>Na(+)</name>
        <dbReference type="ChEBI" id="CHEBI:29101"/>
        <note>structural</note>
    </ligand>
</feature>
<evidence type="ECO:0000256" key="9">
    <source>
        <dbReference type="ARBA" id="ARBA00023303"/>
    </source>
</evidence>
<feature type="transmembrane region" description="Helical" evidence="12">
    <location>
        <begin position="97"/>
        <end position="121"/>
    </location>
</feature>
<evidence type="ECO:0000256" key="11">
    <source>
        <dbReference type="ARBA" id="ARBA00035585"/>
    </source>
</evidence>
<keyword evidence="12" id="KW-0479">Metal-binding</keyword>
<accession>A0A7Z0RJI1</accession>
<dbReference type="GO" id="GO:0140114">
    <property type="term" value="P:cellular detoxification of fluoride"/>
    <property type="evidence" value="ECO:0007669"/>
    <property type="project" value="UniProtKB-UniRule"/>
</dbReference>
<evidence type="ECO:0000256" key="2">
    <source>
        <dbReference type="ARBA" id="ARBA00022475"/>
    </source>
</evidence>
<dbReference type="EMBL" id="JACCPJ010000002">
    <property type="protein sequence ID" value="NZD62510.1"/>
    <property type="molecule type" value="Genomic_DNA"/>
</dbReference>
<feature type="transmembrane region" description="Helical" evidence="12">
    <location>
        <begin position="67"/>
        <end position="91"/>
    </location>
</feature>
<dbReference type="PANTHER" id="PTHR28259:SF1">
    <property type="entry name" value="FLUORIDE EXPORT PROTEIN 1-RELATED"/>
    <property type="match status" value="1"/>
</dbReference>
<evidence type="ECO:0000256" key="10">
    <source>
        <dbReference type="ARBA" id="ARBA00035120"/>
    </source>
</evidence>
<evidence type="ECO:0000256" key="3">
    <source>
        <dbReference type="ARBA" id="ARBA00022519"/>
    </source>
</evidence>
<evidence type="ECO:0000313" key="14">
    <source>
        <dbReference type="Proteomes" id="UP000532162"/>
    </source>
</evidence>
<organism evidence="13 14">
    <name type="scientific">Rhizobium changzhiense</name>
    <dbReference type="NCBI Taxonomy" id="2692317"/>
    <lineage>
        <taxon>Bacteria</taxon>
        <taxon>Pseudomonadati</taxon>
        <taxon>Pseudomonadota</taxon>
        <taxon>Alphaproteobacteria</taxon>
        <taxon>Hyphomicrobiales</taxon>
        <taxon>Rhizobiaceae</taxon>
        <taxon>Rhizobium/Agrobacterium group</taxon>
        <taxon>Rhizobium</taxon>
    </lineage>
</organism>
<evidence type="ECO:0000256" key="5">
    <source>
        <dbReference type="ARBA" id="ARBA00022989"/>
    </source>
</evidence>
<dbReference type="InterPro" id="IPR003691">
    <property type="entry name" value="FluC"/>
</dbReference>